<dbReference type="AlphaFoldDB" id="A0ABD2PQX3"/>
<keyword evidence="5 7" id="KW-0472">Membrane</keyword>
<feature type="transmembrane region" description="Helical" evidence="7">
    <location>
        <begin position="652"/>
        <end position="677"/>
    </location>
</feature>
<sequence>MFDETPVKASDDHLYEENKAREHEPNFDGIAKSRSCTDIICFIFFVIFLLGQICLAGFAFHTGNPQLLMRPTNSRGVVCPPSKPHLFLFDVVSCARLGPMVVFTGCPTPEICVAHCPTTTFSWNSLYQEEIAAGKFDTRKRQSQLICRSDFDPVTSSLTLKEIVKNEFCAPYYLPSTSLLGRCVPILAATSTETELIPTVDGSLLIDAFGRNITTFDIINGNFAMNKFFQVSHWAQNAMADVSVSWPWILLALVMAGILSFIWCLLMRYFSGVMVYMTLITFVLVFTAATLYCFARYAFVAQNWANGHFIITSDINVYLNLKDFWLGLGISGLIFTVLIVIILIFLRKRISLAVAIMGQASKAVGQVPSTLLAPVTPLFFQVLCLGVWIAVTIYLASITRSEYQLVPDGANGNPVYNFSSSSVFLGDPPLRTCNPGDARCFFVRYSQRGYVYVLHLYNVLLSLWFLCFVDACHTLVLAGVFANWYWTKGPNEASQSSAVPLLNSVGRLMRYHLGTAAFGSLILALVKFVRWLLMAVARKVDGATNGCGKFVLCCCTCCLWCLETVLRFLTKNAYIMTAMSGKAFCSAARDSFFLITRNCLRLLVVDSLTDFILFIGKLVVTVLVGVGSYYLFSTESIQQWILINGASLNYYYVPVVLTVLGTYFVCCLFFSVFNLAVDTLFICIMEDLERNDGSEEKPYFMSKELKKILKIKNAPPADKDEQVPAYEDVQK</sequence>
<evidence type="ECO:0000256" key="7">
    <source>
        <dbReference type="RuleBase" id="RU368066"/>
    </source>
</evidence>
<feature type="transmembrane region" description="Helical" evidence="7">
    <location>
        <begin position="456"/>
        <end position="486"/>
    </location>
</feature>
<feature type="transmembrane region" description="Helical" evidence="7">
    <location>
        <begin position="511"/>
        <end position="529"/>
    </location>
</feature>
<feature type="transmembrane region" description="Helical" evidence="7">
    <location>
        <begin position="378"/>
        <end position="396"/>
    </location>
</feature>
<name>A0ABD2PQX3_9PLAT</name>
<dbReference type="InterPro" id="IPR007603">
    <property type="entry name" value="Choline_transptr-like"/>
</dbReference>
<protein>
    <recommendedName>
        <fullName evidence="7">Choline transporter-like protein</fullName>
    </recommendedName>
</protein>
<evidence type="ECO:0000256" key="4">
    <source>
        <dbReference type="ARBA" id="ARBA00022989"/>
    </source>
</evidence>
<keyword evidence="3 7" id="KW-0812">Transmembrane</keyword>
<feature type="transmembrane region" description="Helical" evidence="7">
    <location>
        <begin position="324"/>
        <end position="345"/>
    </location>
</feature>
<dbReference type="Proteomes" id="UP001626550">
    <property type="component" value="Unassembled WGS sequence"/>
</dbReference>
<dbReference type="PANTHER" id="PTHR12385">
    <property type="entry name" value="CHOLINE TRANSPORTER-LIKE (SLC FAMILY 44)"/>
    <property type="match status" value="1"/>
</dbReference>
<keyword evidence="4 7" id="KW-1133">Transmembrane helix</keyword>
<gene>
    <name evidence="8" type="ORF">Ciccas_011798</name>
</gene>
<feature type="transmembrane region" description="Helical" evidence="7">
    <location>
        <begin position="611"/>
        <end position="632"/>
    </location>
</feature>
<evidence type="ECO:0000313" key="9">
    <source>
        <dbReference type="Proteomes" id="UP001626550"/>
    </source>
</evidence>
<evidence type="ECO:0000256" key="6">
    <source>
        <dbReference type="ARBA" id="ARBA00023180"/>
    </source>
</evidence>
<comment type="similarity">
    <text evidence="2 7">Belongs to the CTL (choline transporter-like) family.</text>
</comment>
<dbReference type="Pfam" id="PF04515">
    <property type="entry name" value="Choline_transpo"/>
    <property type="match status" value="1"/>
</dbReference>
<reference evidence="8 9" key="1">
    <citation type="submission" date="2024-11" db="EMBL/GenBank/DDBJ databases">
        <title>Adaptive evolution of stress response genes in parasites aligns with host niche diversity.</title>
        <authorList>
            <person name="Hahn C."/>
            <person name="Resl P."/>
        </authorList>
    </citation>
    <scope>NUCLEOTIDE SEQUENCE [LARGE SCALE GENOMIC DNA]</scope>
    <source>
        <strain evidence="8">EGGRZ-B1_66</strain>
        <tissue evidence="8">Body</tissue>
    </source>
</reference>
<evidence type="ECO:0000256" key="1">
    <source>
        <dbReference type="ARBA" id="ARBA00004141"/>
    </source>
</evidence>
<keyword evidence="9" id="KW-1185">Reference proteome</keyword>
<feature type="transmembrane region" description="Helical" evidence="7">
    <location>
        <begin position="273"/>
        <end position="299"/>
    </location>
</feature>
<evidence type="ECO:0000256" key="3">
    <source>
        <dbReference type="ARBA" id="ARBA00022692"/>
    </source>
</evidence>
<feature type="transmembrane region" description="Helical" evidence="7">
    <location>
        <begin position="246"/>
        <end position="266"/>
    </location>
</feature>
<comment type="function">
    <text evidence="7">Choline transporter.</text>
</comment>
<dbReference type="GO" id="GO:0005886">
    <property type="term" value="C:plasma membrane"/>
    <property type="evidence" value="ECO:0007669"/>
    <property type="project" value="UniProtKB-SubCell"/>
</dbReference>
<dbReference type="EMBL" id="JBJKFK010003677">
    <property type="protein sequence ID" value="KAL3309654.1"/>
    <property type="molecule type" value="Genomic_DNA"/>
</dbReference>
<organism evidence="8 9">
    <name type="scientific">Cichlidogyrus casuarinus</name>
    <dbReference type="NCBI Taxonomy" id="1844966"/>
    <lineage>
        <taxon>Eukaryota</taxon>
        <taxon>Metazoa</taxon>
        <taxon>Spiralia</taxon>
        <taxon>Lophotrochozoa</taxon>
        <taxon>Platyhelminthes</taxon>
        <taxon>Monogenea</taxon>
        <taxon>Monopisthocotylea</taxon>
        <taxon>Dactylogyridea</taxon>
        <taxon>Ancyrocephalidae</taxon>
        <taxon>Cichlidogyrus</taxon>
    </lineage>
</organism>
<proteinExistence type="inferred from homology"/>
<accession>A0ABD2PQX3</accession>
<comment type="caution">
    <text evidence="8">The sequence shown here is derived from an EMBL/GenBank/DDBJ whole genome shotgun (WGS) entry which is preliminary data.</text>
</comment>
<evidence type="ECO:0000256" key="2">
    <source>
        <dbReference type="ARBA" id="ARBA00007168"/>
    </source>
</evidence>
<feature type="transmembrane region" description="Helical" evidence="7">
    <location>
        <begin position="39"/>
        <end position="60"/>
    </location>
</feature>
<evidence type="ECO:0000313" key="8">
    <source>
        <dbReference type="EMBL" id="KAL3309654.1"/>
    </source>
</evidence>
<dbReference type="GO" id="GO:0022857">
    <property type="term" value="F:transmembrane transporter activity"/>
    <property type="evidence" value="ECO:0007669"/>
    <property type="project" value="UniProtKB-UniRule"/>
</dbReference>
<keyword evidence="6" id="KW-0325">Glycoprotein</keyword>
<evidence type="ECO:0000256" key="5">
    <source>
        <dbReference type="ARBA" id="ARBA00023136"/>
    </source>
</evidence>
<dbReference type="PANTHER" id="PTHR12385:SF14">
    <property type="entry name" value="CHOLINE TRANSPORTER-LIKE 2"/>
    <property type="match status" value="1"/>
</dbReference>
<comment type="subcellular location">
    <subcellularLocation>
        <location evidence="7">Cell membrane</location>
        <topology evidence="7">Multi-pass membrane protein</topology>
    </subcellularLocation>
    <subcellularLocation>
        <location evidence="1">Membrane</location>
        <topology evidence="1">Multi-pass membrane protein</topology>
    </subcellularLocation>
</comment>